<evidence type="ECO:0000313" key="1">
    <source>
        <dbReference type="EMBL" id="RHN68723.1"/>
    </source>
</evidence>
<protein>
    <submittedName>
        <fullName evidence="1">Uncharacterized protein</fullName>
    </submittedName>
</protein>
<dbReference type="Proteomes" id="UP000265566">
    <property type="component" value="Chromosome 3"/>
</dbReference>
<comment type="caution">
    <text evidence="1">The sequence shown here is derived from an EMBL/GenBank/DDBJ whole genome shotgun (WGS) entry which is preliminary data.</text>
</comment>
<organism evidence="1">
    <name type="scientific">Medicago truncatula</name>
    <name type="common">Barrel medic</name>
    <name type="synonym">Medicago tribuloides</name>
    <dbReference type="NCBI Taxonomy" id="3880"/>
    <lineage>
        <taxon>Eukaryota</taxon>
        <taxon>Viridiplantae</taxon>
        <taxon>Streptophyta</taxon>
        <taxon>Embryophyta</taxon>
        <taxon>Tracheophyta</taxon>
        <taxon>Spermatophyta</taxon>
        <taxon>Magnoliopsida</taxon>
        <taxon>eudicotyledons</taxon>
        <taxon>Gunneridae</taxon>
        <taxon>Pentapetalae</taxon>
        <taxon>rosids</taxon>
        <taxon>fabids</taxon>
        <taxon>Fabales</taxon>
        <taxon>Fabaceae</taxon>
        <taxon>Papilionoideae</taxon>
        <taxon>50 kb inversion clade</taxon>
        <taxon>NPAAA clade</taxon>
        <taxon>Hologalegina</taxon>
        <taxon>IRL clade</taxon>
        <taxon>Trifolieae</taxon>
        <taxon>Medicago</taxon>
    </lineage>
</organism>
<dbReference type="Gramene" id="rna17109">
    <property type="protein sequence ID" value="RHN68723.1"/>
    <property type="gene ID" value="gene17109"/>
</dbReference>
<accession>A0A396IWA3</accession>
<reference evidence="1" key="1">
    <citation type="journal article" date="2018" name="Nat. Plants">
        <title>Whole-genome landscape of Medicago truncatula symbiotic genes.</title>
        <authorList>
            <person name="Pecrix Y."/>
            <person name="Gamas P."/>
            <person name="Carrere S."/>
        </authorList>
    </citation>
    <scope>NUCLEOTIDE SEQUENCE</scope>
    <source>
        <tissue evidence="1">Leaves</tissue>
    </source>
</reference>
<sequence>MLHVPRSYKFQTHSLNHSTPALIPYLPNSRCFLRRNHQLSWVGISINFLGWRQPLNYTIRNSVLAYRTYPPFFMEAHTLLRFKYLIH</sequence>
<name>A0A396IWA3_MEDTR</name>
<dbReference type="EMBL" id="PSQE01000003">
    <property type="protein sequence ID" value="RHN68723.1"/>
    <property type="molecule type" value="Genomic_DNA"/>
</dbReference>
<dbReference type="AlphaFoldDB" id="A0A396IWA3"/>
<proteinExistence type="predicted"/>
<gene>
    <name evidence="1" type="ORF">MtrunA17_Chr3g0116961</name>
</gene>